<sequence>MIMRVTMSGCLSAELDVHMMGFTSSIEIFLGFDGATGKPTMNHSSTQFVPPRMMGIYETIYQMGTWEDDYKPSMNPLVPPPLIVEAFQNHLDNQSEDTLNGSLGTPRKYEQVKGKSPEKVQRRLAQNREAARKSRLRKKAYVQQLEASRAKLMQMEVEVDQARQQGMYVASGVDACAGFSGPMKPEIIEFEAEYGHWVQEQNRQTGELRTALQANTGDIKLQILVQNGMKHYAELFRMKAKAVQSDVFYMMSGMWRTPAERFFLWIGGFRPSELIRVLMDQLRPLSDMENLDVHNMKITCQQAEDALSQGLEKLQQALAENVAKGHLGEDERSIPETSTAIQKIEELISFVNQADHIRHETLQQMSRVLTIHGVACGLIALGEYFERLRALSQLWASRRQDPS</sequence>
<gene>
    <name evidence="1" type="ORF">MLD38_009327</name>
</gene>
<organism evidence="1 2">
    <name type="scientific">Melastoma candidum</name>
    <dbReference type="NCBI Taxonomy" id="119954"/>
    <lineage>
        <taxon>Eukaryota</taxon>
        <taxon>Viridiplantae</taxon>
        <taxon>Streptophyta</taxon>
        <taxon>Embryophyta</taxon>
        <taxon>Tracheophyta</taxon>
        <taxon>Spermatophyta</taxon>
        <taxon>Magnoliopsida</taxon>
        <taxon>eudicotyledons</taxon>
        <taxon>Gunneridae</taxon>
        <taxon>Pentapetalae</taxon>
        <taxon>rosids</taxon>
        <taxon>malvids</taxon>
        <taxon>Myrtales</taxon>
        <taxon>Melastomataceae</taxon>
        <taxon>Melastomatoideae</taxon>
        <taxon>Melastomateae</taxon>
        <taxon>Melastoma</taxon>
    </lineage>
</organism>
<keyword evidence="2" id="KW-1185">Reference proteome</keyword>
<dbReference type="EMBL" id="CM042882">
    <property type="protein sequence ID" value="KAI4383494.1"/>
    <property type="molecule type" value="Genomic_DNA"/>
</dbReference>
<evidence type="ECO:0000313" key="1">
    <source>
        <dbReference type="EMBL" id="KAI4383494.1"/>
    </source>
</evidence>
<proteinExistence type="predicted"/>
<name>A0ACB9S0W6_9MYRT</name>
<reference evidence="2" key="1">
    <citation type="journal article" date="2023" name="Front. Plant Sci.">
        <title>Chromosomal-level genome assembly of Melastoma candidum provides insights into trichome evolution.</title>
        <authorList>
            <person name="Zhong Y."/>
            <person name="Wu W."/>
            <person name="Sun C."/>
            <person name="Zou P."/>
            <person name="Liu Y."/>
            <person name="Dai S."/>
            <person name="Zhou R."/>
        </authorList>
    </citation>
    <scope>NUCLEOTIDE SEQUENCE [LARGE SCALE GENOMIC DNA]</scope>
</reference>
<accession>A0ACB9S0W6</accession>
<comment type="caution">
    <text evidence="1">The sequence shown here is derived from an EMBL/GenBank/DDBJ whole genome shotgun (WGS) entry which is preliminary data.</text>
</comment>
<protein>
    <submittedName>
        <fullName evidence="1">Uncharacterized protein</fullName>
    </submittedName>
</protein>
<evidence type="ECO:0000313" key="2">
    <source>
        <dbReference type="Proteomes" id="UP001057402"/>
    </source>
</evidence>
<dbReference type="Proteomes" id="UP001057402">
    <property type="component" value="Chromosome 3"/>
</dbReference>